<dbReference type="PRINTS" id="PR00344">
    <property type="entry name" value="BCTRLSENSOR"/>
</dbReference>
<comment type="caution">
    <text evidence="16">The sequence shown here is derived from an EMBL/GenBank/DDBJ whole genome shotgun (WGS) entry which is preliminary data.</text>
</comment>
<proteinExistence type="predicted"/>
<dbReference type="SMART" id="SM00073">
    <property type="entry name" value="HPT"/>
    <property type="match status" value="1"/>
</dbReference>
<sequence>MDTSQYMSMFLEESLENLQTLNESLLDLEQNPDDTDKVNEIFRVAHTIKGMAATMGFTDLAELTHKMEDVLAEFREGKLKVTQDVVTVLFDCLDTLEKMVDNVQEGSEEKIDIDGIMKALADIKENGNNSNTQEETQDSEIKSEEGRKMISGDEFDLDLNQYDTSVIRQAGEKGFNSIELKVTLSENTLLKSARAFLIVKDLEDHGEILKSDPSTQEIENEEFDFELKFVLVTKNTVDEILTVVNGISEVAKVEASLIELESPDIAPKEAEVKEVPQVPAIEKASGEKPAEAKVETKQPVAKKPTQKKEVKKAHQSVRVDLERIDNLMNMVSELVIYRTRLEQIVNVHKSQELNETLEQVGRTTSDLQDLVMKIRMLPLDTVFNRFPRMIRDISVELNKEINFVIEGADTELDRTVIDEIGEPLIHLLRNAADHGIESAEKRIAQGKPPVGTVKLVAYQEGTKALIKVSDDGAGINLERVKAKAEQKGINTEGLSDSDIKNLIFAQGFSTNEVVTDISGRGVGMDVVKTKIAALGGTVDLLSEEGKGSTFVIKLPLTLQIIQALLVKVGEETLAISLGFIDRVIDYKEENIKKSNGKEVIIYRENVIPLVRLNETLDIEASNTDKKFVIIVNVGDKTIGLLVDSLLGQQEIVIKPLGKTLKNLDQYIGATILGNGLVTLILDVGALL</sequence>
<dbReference type="InterPro" id="IPR003594">
    <property type="entry name" value="HATPase_dom"/>
</dbReference>
<evidence type="ECO:0000256" key="4">
    <source>
        <dbReference type="ARBA" id="ARBA00022500"/>
    </source>
</evidence>
<dbReference type="InterPro" id="IPR008207">
    <property type="entry name" value="Sig_transdc_His_kin_Hpt_dom"/>
</dbReference>
<dbReference type="Gene3D" id="3.30.70.1110">
    <property type="entry name" value="Histidine kinase CheA-like, P2 response regulator-binding domain"/>
    <property type="match status" value="1"/>
</dbReference>
<keyword evidence="9" id="KW-0067">ATP-binding</keyword>
<dbReference type="InterPro" id="IPR004105">
    <property type="entry name" value="CheA-like_dim"/>
</dbReference>
<evidence type="ECO:0000259" key="14">
    <source>
        <dbReference type="PROSITE" id="PS50851"/>
    </source>
</evidence>
<dbReference type="PANTHER" id="PTHR43395">
    <property type="entry name" value="SENSOR HISTIDINE KINASE CHEA"/>
    <property type="match status" value="1"/>
</dbReference>
<keyword evidence="7" id="KW-0547">Nucleotide-binding</keyword>
<dbReference type="AlphaFoldDB" id="A0AAW3W713"/>
<dbReference type="InterPro" id="IPR004358">
    <property type="entry name" value="Sig_transdc_His_kin-like_C"/>
</dbReference>
<dbReference type="FunFam" id="3.30.565.10:FF:000016">
    <property type="entry name" value="Chemotaxis protein CheA, putative"/>
    <property type="match status" value="1"/>
</dbReference>
<dbReference type="Gene3D" id="1.20.120.160">
    <property type="entry name" value="HPT domain"/>
    <property type="match status" value="1"/>
</dbReference>
<feature type="modified residue" description="Phosphohistidine" evidence="11">
    <location>
        <position position="46"/>
    </location>
</feature>
<dbReference type="InterPro" id="IPR002545">
    <property type="entry name" value="CheW-lke_dom"/>
</dbReference>
<evidence type="ECO:0000256" key="7">
    <source>
        <dbReference type="ARBA" id="ARBA00022741"/>
    </source>
</evidence>
<dbReference type="SUPFAM" id="SSF47226">
    <property type="entry name" value="Histidine-containing phosphotransfer domain, HPT domain"/>
    <property type="match status" value="1"/>
</dbReference>
<accession>A0AAW3W713</accession>
<gene>
    <name evidence="16" type="ORF">HGI39_08435</name>
</gene>
<evidence type="ECO:0000256" key="9">
    <source>
        <dbReference type="ARBA" id="ARBA00022840"/>
    </source>
</evidence>
<comment type="catalytic activity">
    <reaction evidence="1">
        <text>ATP + protein L-histidine = ADP + protein N-phospho-L-histidine.</text>
        <dbReference type="EC" id="2.7.13.3"/>
    </reaction>
</comment>
<dbReference type="CDD" id="cd00088">
    <property type="entry name" value="HPT"/>
    <property type="match status" value="1"/>
</dbReference>
<dbReference type="PROSITE" id="PS50109">
    <property type="entry name" value="HIS_KIN"/>
    <property type="match status" value="1"/>
</dbReference>
<dbReference type="CDD" id="cd00731">
    <property type="entry name" value="CheA_reg"/>
    <property type="match status" value="1"/>
</dbReference>
<evidence type="ECO:0000259" key="13">
    <source>
        <dbReference type="PROSITE" id="PS50109"/>
    </source>
</evidence>
<evidence type="ECO:0000313" key="17">
    <source>
        <dbReference type="Proteomes" id="UP001194098"/>
    </source>
</evidence>
<dbReference type="Pfam" id="PF01584">
    <property type="entry name" value="CheW"/>
    <property type="match status" value="1"/>
</dbReference>
<dbReference type="InterPro" id="IPR036890">
    <property type="entry name" value="HATPase_C_sf"/>
</dbReference>
<dbReference type="PROSITE" id="PS50894">
    <property type="entry name" value="HPT"/>
    <property type="match status" value="1"/>
</dbReference>
<feature type="region of interest" description="Disordered" evidence="12">
    <location>
        <begin position="284"/>
        <end position="311"/>
    </location>
</feature>
<name>A0AAW3W713_CLOBE</name>
<evidence type="ECO:0000256" key="3">
    <source>
        <dbReference type="ARBA" id="ARBA00021495"/>
    </source>
</evidence>
<evidence type="ECO:0000256" key="1">
    <source>
        <dbReference type="ARBA" id="ARBA00000085"/>
    </source>
</evidence>
<dbReference type="InterPro" id="IPR036641">
    <property type="entry name" value="HPT_dom_sf"/>
</dbReference>
<dbReference type="InterPro" id="IPR036061">
    <property type="entry name" value="CheW-like_dom_sf"/>
</dbReference>
<feature type="domain" description="CheW-like" evidence="14">
    <location>
        <begin position="560"/>
        <end position="687"/>
    </location>
</feature>
<dbReference type="PROSITE" id="PS50851">
    <property type="entry name" value="CHEW"/>
    <property type="match status" value="1"/>
</dbReference>
<dbReference type="GO" id="GO:0000155">
    <property type="term" value="F:phosphorelay sensor kinase activity"/>
    <property type="evidence" value="ECO:0007669"/>
    <property type="project" value="InterPro"/>
</dbReference>
<dbReference type="SMART" id="SM00387">
    <property type="entry name" value="HATPase_c"/>
    <property type="match status" value="1"/>
</dbReference>
<dbReference type="Pfam" id="PF02895">
    <property type="entry name" value="H-kinase_dim"/>
    <property type="match status" value="1"/>
</dbReference>
<dbReference type="InterPro" id="IPR010808">
    <property type="entry name" value="CheA_P2-bd"/>
</dbReference>
<dbReference type="Pfam" id="PF07194">
    <property type="entry name" value="P2"/>
    <property type="match status" value="1"/>
</dbReference>
<evidence type="ECO:0000256" key="2">
    <source>
        <dbReference type="ARBA" id="ARBA00012438"/>
    </source>
</evidence>
<dbReference type="SUPFAM" id="SSF55874">
    <property type="entry name" value="ATPase domain of HSP90 chaperone/DNA topoisomerase II/histidine kinase"/>
    <property type="match status" value="1"/>
</dbReference>
<dbReference type="Proteomes" id="UP001194098">
    <property type="component" value="Unassembled WGS sequence"/>
</dbReference>
<reference evidence="16" key="2">
    <citation type="journal article" date="2022" name="Nat. Biotechnol.">
        <title>Carbon-negative production of acetone and isopropanol by gas fermentation at industrial pilot scale.</title>
        <authorList>
            <person name="Liew F.E."/>
            <person name="Nogle R."/>
            <person name="Abdalla T."/>
            <person name="Rasor B.J."/>
            <person name="Canter C."/>
            <person name="Jensen R.O."/>
            <person name="Wang L."/>
            <person name="Strutz J."/>
            <person name="Chirania P."/>
            <person name="De Tissera S."/>
            <person name="Mueller A.P."/>
            <person name="Ruan Z."/>
            <person name="Gao A."/>
            <person name="Tran L."/>
            <person name="Engle N.L."/>
            <person name="Bromley J.C."/>
            <person name="Daniell J."/>
            <person name="Conrado R."/>
            <person name="Tschaplinski T.J."/>
            <person name="Giannone R.J."/>
            <person name="Hettich R.L."/>
            <person name="Karim A.S."/>
            <person name="Simpson S.D."/>
            <person name="Brown S.D."/>
            <person name="Leang C."/>
            <person name="Jewett M.C."/>
            <person name="Kopke M."/>
        </authorList>
    </citation>
    <scope>NUCLEOTIDE SEQUENCE</scope>
    <source>
        <strain evidence="16">DJ015</strain>
    </source>
</reference>
<dbReference type="RefSeq" id="WP_171781386.1">
    <property type="nucleotide sequence ID" value="NZ_JABAGV010000016.1"/>
</dbReference>
<dbReference type="SMART" id="SM00260">
    <property type="entry name" value="CheW"/>
    <property type="match status" value="1"/>
</dbReference>
<dbReference type="InterPro" id="IPR051315">
    <property type="entry name" value="Bact_Chemotaxis_CheA"/>
</dbReference>
<keyword evidence="10" id="KW-0902">Two-component regulatory system</keyword>
<dbReference type="EMBL" id="JABAGV010000016">
    <property type="protein sequence ID" value="MBC2474729.1"/>
    <property type="molecule type" value="Genomic_DNA"/>
</dbReference>
<organism evidence="16 17">
    <name type="scientific">Clostridium beijerinckii</name>
    <name type="common">Clostridium MP</name>
    <dbReference type="NCBI Taxonomy" id="1520"/>
    <lineage>
        <taxon>Bacteria</taxon>
        <taxon>Bacillati</taxon>
        <taxon>Bacillota</taxon>
        <taxon>Clostridia</taxon>
        <taxon>Eubacteriales</taxon>
        <taxon>Clostridiaceae</taxon>
        <taxon>Clostridium</taxon>
    </lineage>
</organism>
<dbReference type="InterPro" id="IPR037052">
    <property type="entry name" value="CheA-like_P2_sf"/>
</dbReference>
<keyword evidence="5 11" id="KW-0597">Phosphoprotein</keyword>
<keyword evidence="8" id="KW-0418">Kinase</keyword>
<dbReference type="InterPro" id="IPR037006">
    <property type="entry name" value="CheA-like_homodim_sf"/>
</dbReference>
<dbReference type="Gene3D" id="1.10.287.560">
    <property type="entry name" value="Histidine kinase CheA-like, homodimeric domain"/>
    <property type="match status" value="1"/>
</dbReference>
<dbReference type="Gene3D" id="2.30.30.40">
    <property type="entry name" value="SH3 Domains"/>
    <property type="match status" value="1"/>
</dbReference>
<dbReference type="Pfam" id="PF01627">
    <property type="entry name" value="Hpt"/>
    <property type="match status" value="1"/>
</dbReference>
<dbReference type="EC" id="2.7.13.3" evidence="2"/>
<dbReference type="CDD" id="cd16916">
    <property type="entry name" value="HATPase_CheA-like"/>
    <property type="match status" value="1"/>
</dbReference>
<dbReference type="Gene3D" id="3.30.565.10">
    <property type="entry name" value="Histidine kinase-like ATPase, C-terminal domain"/>
    <property type="match status" value="1"/>
</dbReference>
<keyword evidence="4" id="KW-0145">Chemotaxis</keyword>
<evidence type="ECO:0000256" key="12">
    <source>
        <dbReference type="SAM" id="MobiDB-lite"/>
    </source>
</evidence>
<feature type="domain" description="HPt" evidence="15">
    <location>
        <begin position="1"/>
        <end position="103"/>
    </location>
</feature>
<evidence type="ECO:0000256" key="6">
    <source>
        <dbReference type="ARBA" id="ARBA00022679"/>
    </source>
</evidence>
<dbReference type="SMART" id="SM01231">
    <property type="entry name" value="H-kinase_dim"/>
    <property type="match status" value="1"/>
</dbReference>
<dbReference type="InterPro" id="IPR005467">
    <property type="entry name" value="His_kinase_dom"/>
</dbReference>
<keyword evidence="6" id="KW-0808">Transferase</keyword>
<evidence type="ECO:0000256" key="8">
    <source>
        <dbReference type="ARBA" id="ARBA00022777"/>
    </source>
</evidence>
<dbReference type="GO" id="GO:0005737">
    <property type="term" value="C:cytoplasm"/>
    <property type="evidence" value="ECO:0007669"/>
    <property type="project" value="InterPro"/>
</dbReference>
<evidence type="ECO:0000256" key="5">
    <source>
        <dbReference type="ARBA" id="ARBA00022553"/>
    </source>
</evidence>
<dbReference type="SUPFAM" id="SSF47384">
    <property type="entry name" value="Homodimeric domain of signal transducing histidine kinase"/>
    <property type="match status" value="1"/>
</dbReference>
<dbReference type="InterPro" id="IPR036097">
    <property type="entry name" value="HisK_dim/P_sf"/>
</dbReference>
<dbReference type="PANTHER" id="PTHR43395:SF1">
    <property type="entry name" value="CHEMOTAXIS PROTEIN CHEA"/>
    <property type="match status" value="1"/>
</dbReference>
<dbReference type="SUPFAM" id="SSF50341">
    <property type="entry name" value="CheW-like"/>
    <property type="match status" value="1"/>
</dbReference>
<protein>
    <recommendedName>
        <fullName evidence="3">Chemotaxis protein CheA</fullName>
        <ecNumber evidence="2">2.7.13.3</ecNumber>
    </recommendedName>
</protein>
<feature type="compositionally biased region" description="Basic and acidic residues" evidence="12">
    <location>
        <begin position="284"/>
        <end position="296"/>
    </location>
</feature>
<evidence type="ECO:0000259" key="15">
    <source>
        <dbReference type="PROSITE" id="PS50894"/>
    </source>
</evidence>
<dbReference type="Pfam" id="PF02518">
    <property type="entry name" value="HATPase_c"/>
    <property type="match status" value="1"/>
</dbReference>
<evidence type="ECO:0000313" key="16">
    <source>
        <dbReference type="EMBL" id="MBC2474729.1"/>
    </source>
</evidence>
<evidence type="ECO:0000256" key="11">
    <source>
        <dbReference type="PROSITE-ProRule" id="PRU00110"/>
    </source>
</evidence>
<dbReference type="InterPro" id="IPR035891">
    <property type="entry name" value="CheY-binding_CheA"/>
</dbReference>
<dbReference type="GO" id="GO:0006935">
    <property type="term" value="P:chemotaxis"/>
    <property type="evidence" value="ECO:0007669"/>
    <property type="project" value="UniProtKB-KW"/>
</dbReference>
<dbReference type="GO" id="GO:0005524">
    <property type="term" value="F:ATP binding"/>
    <property type="evidence" value="ECO:0007669"/>
    <property type="project" value="UniProtKB-KW"/>
</dbReference>
<feature type="domain" description="Histidine kinase" evidence="13">
    <location>
        <begin position="312"/>
        <end position="558"/>
    </location>
</feature>
<evidence type="ECO:0000256" key="10">
    <source>
        <dbReference type="ARBA" id="ARBA00023012"/>
    </source>
</evidence>
<reference evidence="16" key="1">
    <citation type="submission" date="2020-04" db="EMBL/GenBank/DDBJ databases">
        <authorList>
            <person name="Brown S."/>
        </authorList>
    </citation>
    <scope>NUCLEOTIDE SEQUENCE</scope>
    <source>
        <strain evidence="16">DJ015</strain>
    </source>
</reference>
<dbReference type="SUPFAM" id="SSF55052">
    <property type="entry name" value="CheY-binding domain of CheA"/>
    <property type="match status" value="1"/>
</dbReference>